<dbReference type="RefSeq" id="XP_022839680.1">
    <property type="nucleotide sequence ID" value="XM_022983412.1"/>
</dbReference>
<evidence type="ECO:0000256" key="1">
    <source>
        <dbReference type="ARBA" id="ARBA00022603"/>
    </source>
</evidence>
<dbReference type="InterPro" id="IPR035075">
    <property type="entry name" value="PRMT5"/>
</dbReference>
<dbReference type="Proteomes" id="UP000009170">
    <property type="component" value="Unassembled WGS sequence"/>
</dbReference>
<feature type="binding site" evidence="6">
    <location>
        <begin position="334"/>
        <end position="335"/>
    </location>
    <ligand>
        <name>S-adenosyl-L-methionine</name>
        <dbReference type="ChEBI" id="CHEBI:59789"/>
    </ligand>
</feature>
<dbReference type="PIRSF" id="PIRSF015894">
    <property type="entry name" value="Skb1_MeTrfase"/>
    <property type="match status" value="1"/>
</dbReference>
<dbReference type="PANTHER" id="PTHR10738">
    <property type="entry name" value="PROTEIN ARGININE N-METHYLTRANSFERASE 5"/>
    <property type="match status" value="1"/>
</dbReference>
<dbReference type="PROSITE" id="PS51678">
    <property type="entry name" value="SAM_MT_PRMT"/>
    <property type="match status" value="1"/>
</dbReference>
<dbReference type="SUPFAM" id="SSF53335">
    <property type="entry name" value="S-adenosyl-L-methionine-dependent methyltransferases"/>
    <property type="match status" value="1"/>
</dbReference>
<sequence>MALGAREDLGDARFVGIETLSDSGSTPDACVRRALTRGFDFVSVSVAIDEFATSVDPSTYPAKPLTHGDRALSGSEWSTRVVLRCSPEVERLAGAGDARGTRALNRELKWAAHVGAHAVAMNINAGDPTLIGRLLGSHVASVGETTRVWARTRMSGDKAFDDDAYRRWAATSAACDENSNVRAYLHITGAPKERREWERWLGERVAACALSVDSFVPNARGFPVLPKELQALVRAMFERGIQVVLTDYNESGVAAKKITPESVENEGERVSGDAAHSFRLYWEYLVYIFRGIEPLSEQALAEVPYRDHLQAPLQPLMDNLESVTYETFERDASKYIQYEEAVRCALLDVVDEDQEGTVMVVGAGRGPLVRASLRAAERARRKIIVYALEKNPNAIVTLQHLLVEEGWQEAVHIIPGDMRTAKLDAKADVLVSELLGSFGDNELSPECLDGAQRFLKPTGVSIPRSYESFIAPIVSAKLHDAVVACKDKKALETPYVVQFHKTFSIGGPKSVWKFEHPNHDGCIDNERYARVSWSHSEIGDISTTLHGFAAYFDSTLYNGPAGHVRCSIHPASHTMGPTGEPMFSWFPMYFPIRSPILIDSRSASSIEFVIWRRVDVHKMWYEWAVTAPSRGHVHNLNGQSYWIGL</sequence>
<dbReference type="KEGG" id="ota:OT_ostta09g03510"/>
<dbReference type="GO" id="GO:0006355">
    <property type="term" value="P:regulation of DNA-templated transcription"/>
    <property type="evidence" value="ECO:0007669"/>
    <property type="project" value="TreeGrafter"/>
</dbReference>
<dbReference type="InterPro" id="IPR025799">
    <property type="entry name" value="Arg_MeTrfase"/>
</dbReference>
<gene>
    <name evidence="11" type="ORF">OT_ostta09g03510</name>
</gene>
<keyword evidence="2 4" id="KW-0808">Transferase</keyword>
<dbReference type="InParanoid" id="A0A090MAM5"/>
<dbReference type="GeneID" id="9831909"/>
<dbReference type="Pfam" id="PF17286">
    <property type="entry name" value="PRMT5_C"/>
    <property type="match status" value="1"/>
</dbReference>
<dbReference type="AlphaFoldDB" id="A0A090MAM5"/>
<dbReference type="Gene3D" id="3.20.20.150">
    <property type="entry name" value="Divalent-metal-dependent TIM barrel enzymes"/>
    <property type="match status" value="1"/>
</dbReference>
<dbReference type="OrthoDB" id="1368803at2759"/>
<evidence type="ECO:0000256" key="3">
    <source>
        <dbReference type="ARBA" id="ARBA00022691"/>
    </source>
</evidence>
<dbReference type="GO" id="GO:0005634">
    <property type="term" value="C:nucleus"/>
    <property type="evidence" value="ECO:0007669"/>
    <property type="project" value="TreeGrafter"/>
</dbReference>
<organism evidence="11 12">
    <name type="scientific">Ostreococcus tauri</name>
    <name type="common">Marine green alga</name>
    <dbReference type="NCBI Taxonomy" id="70448"/>
    <lineage>
        <taxon>Eukaryota</taxon>
        <taxon>Viridiplantae</taxon>
        <taxon>Chlorophyta</taxon>
        <taxon>Mamiellophyceae</taxon>
        <taxon>Mamiellales</taxon>
        <taxon>Bathycoccaceae</taxon>
        <taxon>Ostreococcus</taxon>
    </lineage>
</organism>
<evidence type="ECO:0000313" key="12">
    <source>
        <dbReference type="Proteomes" id="UP000009170"/>
    </source>
</evidence>
<reference evidence="12" key="1">
    <citation type="journal article" date="2006" name="Proc. Natl. Acad. Sci. U.S.A.">
        <title>Genome analysis of the smallest free-living eukaryote Ostreococcus tauri unveils many unique features.</title>
        <authorList>
            <person name="Derelle E."/>
            <person name="Ferraz C."/>
            <person name="Rombauts S."/>
            <person name="Rouze P."/>
            <person name="Worden A.Z."/>
            <person name="Robbens S."/>
            <person name="Partensky F."/>
            <person name="Degroeve S."/>
            <person name="Echeynie S."/>
            <person name="Cooke R."/>
            <person name="Saeys Y."/>
            <person name="Wuyts J."/>
            <person name="Jabbari K."/>
            <person name="Bowler C."/>
            <person name="Panaud O."/>
            <person name="Piegu B."/>
            <person name="Ball S.G."/>
            <person name="Ral J.-P."/>
            <person name="Bouget F.-Y."/>
            <person name="Piganeau G."/>
            <person name="De Baets B."/>
            <person name="Picard A."/>
            <person name="Delseny M."/>
            <person name="Demaille J."/>
            <person name="Van de Peer Y."/>
            <person name="Moreau H."/>
        </authorList>
    </citation>
    <scope>NUCLEOTIDE SEQUENCE [LARGE SCALE GENOMIC DNA]</scope>
    <source>
        <strain evidence="12">OTTH 0595 / CCAP 157/2 / RCC745</strain>
    </source>
</reference>
<dbReference type="InterPro" id="IPR007857">
    <property type="entry name" value="Arg_MeTrfase_PRMT5"/>
</dbReference>
<feature type="active site" description="Proton donor/acceptor" evidence="5">
    <location>
        <position position="433"/>
    </location>
</feature>
<feature type="active site" description="Proton donor/acceptor" evidence="5">
    <location>
        <position position="442"/>
    </location>
</feature>
<dbReference type="Gene3D" id="2.70.160.11">
    <property type="entry name" value="Hnrnp arginine n-methyltransferase1"/>
    <property type="match status" value="1"/>
</dbReference>
<dbReference type="Pfam" id="PF17285">
    <property type="entry name" value="PRMT5_TIM"/>
    <property type="match status" value="1"/>
</dbReference>
<dbReference type="InterPro" id="IPR035248">
    <property type="entry name" value="PRMT5_C"/>
</dbReference>
<dbReference type="GO" id="GO:0005829">
    <property type="term" value="C:cytosol"/>
    <property type="evidence" value="ECO:0007669"/>
    <property type="project" value="TreeGrafter"/>
</dbReference>
<comment type="caution">
    <text evidence="11">The sequence shown here is derived from an EMBL/GenBank/DDBJ whole genome shotgun (WGS) entry which is preliminary data.</text>
</comment>
<comment type="similarity">
    <text evidence="4">Belongs to the class I-like SAM-binding methyltransferase superfamily.</text>
</comment>
<keyword evidence="3 4" id="KW-0949">S-adenosyl-L-methionine</keyword>
<keyword evidence="12" id="KW-1185">Reference proteome</keyword>
<evidence type="ECO:0000256" key="4">
    <source>
        <dbReference type="PIRNR" id="PIRNR015894"/>
    </source>
</evidence>
<dbReference type="InterPro" id="IPR029063">
    <property type="entry name" value="SAM-dependent_MTases_sf"/>
</dbReference>
<feature type="site" description="Critical for specifying symmetric addition of methyl groups" evidence="7">
    <location>
        <position position="328"/>
    </location>
</feature>
<evidence type="ECO:0000259" key="10">
    <source>
        <dbReference type="Pfam" id="PF17286"/>
    </source>
</evidence>
<dbReference type="InterPro" id="IPR035247">
    <property type="entry name" value="PRMT5_TIM"/>
</dbReference>
<feature type="domain" description="PRMT5 TIM barrel" evidence="9">
    <location>
        <begin position="38"/>
        <end position="289"/>
    </location>
</feature>
<reference evidence="11 12" key="2">
    <citation type="journal article" date="2014" name="BMC Genomics">
        <title>An improved genome of the model marine alga Ostreococcus tauri unfolds by assessing Illumina de novo assemblies.</title>
        <authorList>
            <person name="Blanc-Mathieu R."/>
            <person name="Verhelst B."/>
            <person name="Derelle E."/>
            <person name="Rombauts S."/>
            <person name="Bouget F.Y."/>
            <person name="Carre I."/>
            <person name="Chateau A."/>
            <person name="Eyre-Walker A."/>
            <person name="Grimsley N."/>
            <person name="Moreau H."/>
            <person name="Piegu B."/>
            <person name="Rivals E."/>
            <person name="Schackwitz W."/>
            <person name="Van de Peer Y."/>
            <person name="Piganeau G."/>
        </authorList>
    </citation>
    <scope>NUCLEOTIDE SEQUENCE [LARGE SCALE GENOMIC DNA]</scope>
    <source>
        <strain evidence="12">OTTH 0595 / CCAP 157/2 / RCC745</strain>
    </source>
</reference>
<evidence type="ECO:0000256" key="5">
    <source>
        <dbReference type="PIRSR" id="PIRSR015894-1"/>
    </source>
</evidence>
<dbReference type="PANTHER" id="PTHR10738:SF0">
    <property type="entry name" value="PROTEIN ARGININE N-METHYLTRANSFERASE 5"/>
    <property type="match status" value="1"/>
</dbReference>
<evidence type="ECO:0000256" key="7">
    <source>
        <dbReference type="PIRSR" id="PIRSR015894-3"/>
    </source>
</evidence>
<evidence type="ECO:0000259" key="9">
    <source>
        <dbReference type="Pfam" id="PF17285"/>
    </source>
</evidence>
<feature type="binding site" evidence="6">
    <location>
        <position position="325"/>
    </location>
    <ligand>
        <name>S-adenosyl-L-methionine</name>
        <dbReference type="ChEBI" id="CHEBI:59789"/>
    </ligand>
</feature>
<feature type="binding site" evidence="6">
    <location>
        <begin position="417"/>
        <end position="418"/>
    </location>
    <ligand>
        <name>S-adenosyl-L-methionine</name>
        <dbReference type="ChEBI" id="CHEBI:59789"/>
    </ligand>
</feature>
<dbReference type="GO" id="GO:0016274">
    <property type="term" value="F:protein-arginine N-methyltransferase activity"/>
    <property type="evidence" value="ECO:0007669"/>
    <property type="project" value="InterPro"/>
</dbReference>
<accession>A0A090MAM5</accession>
<dbReference type="Gene3D" id="3.40.50.150">
    <property type="entry name" value="Vaccinia Virus protein VP39"/>
    <property type="match status" value="1"/>
</dbReference>
<evidence type="ECO:0000256" key="6">
    <source>
        <dbReference type="PIRSR" id="PIRSR015894-2"/>
    </source>
</evidence>
<dbReference type="GO" id="GO:0032259">
    <property type="term" value="P:methylation"/>
    <property type="evidence" value="ECO:0007669"/>
    <property type="project" value="UniProtKB-KW"/>
</dbReference>
<evidence type="ECO:0000313" key="11">
    <source>
        <dbReference type="EMBL" id="CEF99164.1"/>
    </source>
</evidence>
<feature type="domain" description="PRMT5 arginine-N-methyltransferase" evidence="8">
    <location>
        <begin position="298"/>
        <end position="462"/>
    </location>
</feature>
<evidence type="ECO:0000259" key="8">
    <source>
        <dbReference type="Pfam" id="PF05185"/>
    </source>
</evidence>
<keyword evidence="1 4" id="KW-0489">Methyltransferase</keyword>
<proteinExistence type="inferred from homology"/>
<feature type="binding site" evidence="6">
    <location>
        <position position="389"/>
    </location>
    <ligand>
        <name>S-adenosyl-L-methionine</name>
        <dbReference type="ChEBI" id="CHEBI:59789"/>
    </ligand>
</feature>
<feature type="domain" description="PRMT5 oligomerisation" evidence="10">
    <location>
        <begin position="465"/>
        <end position="643"/>
    </location>
</feature>
<dbReference type="Pfam" id="PF05185">
    <property type="entry name" value="PRMT5"/>
    <property type="match status" value="1"/>
</dbReference>
<name>A0A090MAM5_OSTTA</name>
<dbReference type="EMBL" id="CAID01000009">
    <property type="protein sequence ID" value="CEF99164.1"/>
    <property type="molecule type" value="Genomic_DNA"/>
</dbReference>
<evidence type="ECO:0000256" key="2">
    <source>
        <dbReference type="ARBA" id="ARBA00022679"/>
    </source>
</evidence>
<dbReference type="FunCoup" id="A0A090MAM5">
    <property type="interactions" value="1857"/>
</dbReference>
<dbReference type="STRING" id="70448.A0A090MAM5"/>
<protein>
    <recommendedName>
        <fullName evidence="4">Protein arginine N-methyltransferase</fullName>
    </recommendedName>
</protein>